<keyword evidence="2" id="KW-1185">Reference proteome</keyword>
<protein>
    <submittedName>
        <fullName evidence="1">Uncharacterized protein</fullName>
    </submittedName>
</protein>
<reference evidence="1 2" key="1">
    <citation type="journal article" date="2021" name="Commun. Biol.">
        <title>The genome of Shorea leprosula (Dipterocarpaceae) highlights the ecological relevance of drought in aseasonal tropical rainforests.</title>
        <authorList>
            <person name="Ng K.K.S."/>
            <person name="Kobayashi M.J."/>
            <person name="Fawcett J.A."/>
            <person name="Hatakeyama M."/>
            <person name="Paape T."/>
            <person name="Ng C.H."/>
            <person name="Ang C.C."/>
            <person name="Tnah L.H."/>
            <person name="Lee C.T."/>
            <person name="Nishiyama T."/>
            <person name="Sese J."/>
            <person name="O'Brien M.J."/>
            <person name="Copetti D."/>
            <person name="Mohd Noor M.I."/>
            <person name="Ong R.C."/>
            <person name="Putra M."/>
            <person name="Sireger I.Z."/>
            <person name="Indrioko S."/>
            <person name="Kosugi Y."/>
            <person name="Izuno A."/>
            <person name="Isagi Y."/>
            <person name="Lee S.L."/>
            <person name="Shimizu K.K."/>
        </authorList>
    </citation>
    <scope>NUCLEOTIDE SEQUENCE [LARGE SCALE GENOMIC DNA]</scope>
    <source>
        <strain evidence="1">214</strain>
    </source>
</reference>
<accession>A0AAV5JQ57</accession>
<dbReference type="EMBL" id="BPVZ01000038">
    <property type="protein sequence ID" value="GKV13402.1"/>
    <property type="molecule type" value="Genomic_DNA"/>
</dbReference>
<proteinExistence type="predicted"/>
<dbReference type="AlphaFoldDB" id="A0AAV5JQ57"/>
<sequence length="41" mass="4454">MLIKSAKPNTSILVRCHFRVSALFLFLPTAGHKPALTDAST</sequence>
<organism evidence="1 2">
    <name type="scientific">Rubroshorea leprosula</name>
    <dbReference type="NCBI Taxonomy" id="152421"/>
    <lineage>
        <taxon>Eukaryota</taxon>
        <taxon>Viridiplantae</taxon>
        <taxon>Streptophyta</taxon>
        <taxon>Embryophyta</taxon>
        <taxon>Tracheophyta</taxon>
        <taxon>Spermatophyta</taxon>
        <taxon>Magnoliopsida</taxon>
        <taxon>eudicotyledons</taxon>
        <taxon>Gunneridae</taxon>
        <taxon>Pentapetalae</taxon>
        <taxon>rosids</taxon>
        <taxon>malvids</taxon>
        <taxon>Malvales</taxon>
        <taxon>Dipterocarpaceae</taxon>
        <taxon>Rubroshorea</taxon>
    </lineage>
</organism>
<comment type="caution">
    <text evidence="1">The sequence shown here is derived from an EMBL/GenBank/DDBJ whole genome shotgun (WGS) entry which is preliminary data.</text>
</comment>
<dbReference type="Proteomes" id="UP001054252">
    <property type="component" value="Unassembled WGS sequence"/>
</dbReference>
<gene>
    <name evidence="1" type="ORF">SLEP1_g24411</name>
</gene>
<name>A0AAV5JQ57_9ROSI</name>
<evidence type="ECO:0000313" key="1">
    <source>
        <dbReference type="EMBL" id="GKV13402.1"/>
    </source>
</evidence>
<evidence type="ECO:0000313" key="2">
    <source>
        <dbReference type="Proteomes" id="UP001054252"/>
    </source>
</evidence>